<reference evidence="1 2" key="1">
    <citation type="submission" date="2019-10" db="EMBL/GenBank/DDBJ databases">
        <title>Nonomuraea sp. nov., isolated from Phyllanthus amarus.</title>
        <authorList>
            <person name="Klykleung N."/>
            <person name="Tanasupawat S."/>
        </authorList>
    </citation>
    <scope>NUCLEOTIDE SEQUENCE [LARGE SCALE GENOMIC DNA]</scope>
    <source>
        <strain evidence="1 2">PA1-10</strain>
    </source>
</reference>
<dbReference type="InterPro" id="IPR004360">
    <property type="entry name" value="Glyas_Fos-R_dOase_dom"/>
</dbReference>
<dbReference type="SUPFAM" id="SSF54593">
    <property type="entry name" value="Glyoxalase/Bleomycin resistance protein/Dihydroxybiphenyl dioxygenase"/>
    <property type="match status" value="1"/>
</dbReference>
<dbReference type="CDD" id="cd06587">
    <property type="entry name" value="VOC"/>
    <property type="match status" value="1"/>
</dbReference>
<dbReference type="Gene3D" id="3.10.180.10">
    <property type="entry name" value="2,3-Dihydroxybiphenyl 1,2-Dioxygenase, domain 1"/>
    <property type="match status" value="1"/>
</dbReference>
<gene>
    <name evidence="1" type="ORF">FH608_028045</name>
</gene>
<dbReference type="RefSeq" id="WP_139633609.1">
    <property type="nucleotide sequence ID" value="NZ_VDLX02000011.1"/>
</dbReference>
<comment type="caution">
    <text evidence="1">The sequence shown here is derived from an EMBL/GenBank/DDBJ whole genome shotgun (WGS) entry which is preliminary data.</text>
</comment>
<dbReference type="InterPro" id="IPR037523">
    <property type="entry name" value="VOC_core"/>
</dbReference>
<dbReference type="Pfam" id="PF00903">
    <property type="entry name" value="Glyoxalase"/>
    <property type="match status" value="1"/>
</dbReference>
<dbReference type="InterPro" id="IPR029068">
    <property type="entry name" value="Glyas_Bleomycin-R_OHBP_Dase"/>
</dbReference>
<name>A0A5C4W480_9ACTN</name>
<sequence length="121" mass="12776">MDPVQITTAFIPVADPAASARWYNRVLGFQIHSVDEWSAVLRPGGGAGATSLTLLGPASGIQAKPGLPWATCNFTVADLDQARSRLEGHGCEPGAIEGDPEVCRFFAVQDPDGNTLLVTDR</sequence>
<organism evidence="1 2">
    <name type="scientific">Nonomuraea phyllanthi</name>
    <dbReference type="NCBI Taxonomy" id="2219224"/>
    <lineage>
        <taxon>Bacteria</taxon>
        <taxon>Bacillati</taxon>
        <taxon>Actinomycetota</taxon>
        <taxon>Actinomycetes</taxon>
        <taxon>Streptosporangiales</taxon>
        <taxon>Streptosporangiaceae</taxon>
        <taxon>Nonomuraea</taxon>
    </lineage>
</organism>
<dbReference type="OrthoDB" id="333547at2"/>
<evidence type="ECO:0000313" key="2">
    <source>
        <dbReference type="Proteomes" id="UP000312512"/>
    </source>
</evidence>
<evidence type="ECO:0000313" key="1">
    <source>
        <dbReference type="EMBL" id="KAB8191814.1"/>
    </source>
</evidence>
<protein>
    <submittedName>
        <fullName evidence="1">VOC family protein</fullName>
    </submittedName>
</protein>
<proteinExistence type="predicted"/>
<dbReference type="EMBL" id="VDLX02000011">
    <property type="protein sequence ID" value="KAB8191814.1"/>
    <property type="molecule type" value="Genomic_DNA"/>
</dbReference>
<dbReference type="AlphaFoldDB" id="A0A5C4W480"/>
<accession>A0A5C4W480</accession>
<keyword evidence="2" id="KW-1185">Reference proteome</keyword>
<dbReference type="PROSITE" id="PS51819">
    <property type="entry name" value="VOC"/>
    <property type="match status" value="1"/>
</dbReference>
<dbReference type="Proteomes" id="UP000312512">
    <property type="component" value="Unassembled WGS sequence"/>
</dbReference>